<dbReference type="EMBL" id="FZOL01000023">
    <property type="protein sequence ID" value="SNT08374.1"/>
    <property type="molecule type" value="Genomic_DNA"/>
</dbReference>
<dbReference type="Pfam" id="PF00264">
    <property type="entry name" value="Tyrosinase"/>
    <property type="match status" value="1"/>
</dbReference>
<dbReference type="SUPFAM" id="SSF48056">
    <property type="entry name" value="Di-copper centre-containing domain"/>
    <property type="match status" value="1"/>
</dbReference>
<dbReference type="Gene3D" id="1.10.1280.10">
    <property type="entry name" value="Di-copper center containing domain from catechol oxidase"/>
    <property type="match status" value="1"/>
</dbReference>
<name>A0A239JU18_9PSED</name>
<keyword evidence="6" id="KW-1185">Reference proteome</keyword>
<evidence type="ECO:0000259" key="3">
    <source>
        <dbReference type="PROSITE" id="PS00497"/>
    </source>
</evidence>
<proteinExistence type="predicted"/>
<dbReference type="PROSITE" id="PS00497">
    <property type="entry name" value="TYROSINASE_1"/>
    <property type="match status" value="1"/>
</dbReference>
<evidence type="ECO:0000256" key="1">
    <source>
        <dbReference type="ARBA" id="ARBA00022723"/>
    </source>
</evidence>
<dbReference type="PANTHER" id="PTHR11474:SF76">
    <property type="entry name" value="SHKT DOMAIN-CONTAINING PROTEIN"/>
    <property type="match status" value="1"/>
</dbReference>
<reference evidence="6" key="1">
    <citation type="submission" date="2017-06" db="EMBL/GenBank/DDBJ databases">
        <authorList>
            <person name="Varghese N."/>
            <person name="Submissions S."/>
        </authorList>
    </citation>
    <scope>NUCLEOTIDE SEQUENCE [LARGE SCALE GENOMIC DNA]</scope>
    <source>
        <strain evidence="6">DSM 22348</strain>
    </source>
</reference>
<organism evidence="5 6">
    <name type="scientific">Pseudomonas japonica</name>
    <dbReference type="NCBI Taxonomy" id="256466"/>
    <lineage>
        <taxon>Bacteria</taxon>
        <taxon>Pseudomonadati</taxon>
        <taxon>Pseudomonadota</taxon>
        <taxon>Gammaproteobacteria</taxon>
        <taxon>Pseudomonadales</taxon>
        <taxon>Pseudomonadaceae</taxon>
        <taxon>Pseudomonas</taxon>
    </lineage>
</organism>
<dbReference type="InterPro" id="IPR050316">
    <property type="entry name" value="Tyrosinase/Hemocyanin"/>
</dbReference>
<gene>
    <name evidence="5" type="ORF">SAMN05444352_12359</name>
</gene>
<dbReference type="Pfam" id="PF25271">
    <property type="entry name" value="DUF7868"/>
    <property type="match status" value="1"/>
</dbReference>
<evidence type="ECO:0000313" key="5">
    <source>
        <dbReference type="EMBL" id="SNT08374.1"/>
    </source>
</evidence>
<dbReference type="RefSeq" id="WP_042124815.1">
    <property type="nucleotide sequence ID" value="NZ_FZOL01000023.1"/>
</dbReference>
<dbReference type="PANTHER" id="PTHR11474">
    <property type="entry name" value="TYROSINASE FAMILY MEMBER"/>
    <property type="match status" value="1"/>
</dbReference>
<dbReference type="PRINTS" id="PR00092">
    <property type="entry name" value="TYROSINASE"/>
</dbReference>
<dbReference type="Proteomes" id="UP000198407">
    <property type="component" value="Unassembled WGS sequence"/>
</dbReference>
<dbReference type="GO" id="GO:0046872">
    <property type="term" value="F:metal ion binding"/>
    <property type="evidence" value="ECO:0007669"/>
    <property type="project" value="UniProtKB-KW"/>
</dbReference>
<dbReference type="InterPro" id="IPR008922">
    <property type="entry name" value="Di-copper_centre_dom_sf"/>
</dbReference>
<accession>A0A239JU18</accession>
<keyword evidence="1" id="KW-0479">Metal-binding</keyword>
<evidence type="ECO:0000256" key="2">
    <source>
        <dbReference type="ARBA" id="ARBA00023008"/>
    </source>
</evidence>
<dbReference type="STRING" id="1215104.GCA_000730585_02911"/>
<dbReference type="PROSITE" id="PS00498">
    <property type="entry name" value="TYROSINASE_2"/>
    <property type="match status" value="1"/>
</dbReference>
<sequence length="522" mass="58247">MTYVRKDLWNLGETWNPTLLWYAKAVRELQSRPLNDPTSWRFLAAIHGFNASIWETEGYYDKKVDKLPSLKDRELYWKQCQHQSWYFLPWHRPYLLSFEEIVRAAVVKLGGPADWALPYWNYDEYQTRPETLGLPEEFYSETLPDGTPNPLALPVVLRFGSQKDGIIRLNPAKLDLTAAFNEDQFTRKENGGSPGFGGPSTGFNHNAGHPSGLLESSPHNFVHTMVGGDNGLPVKDPAFRAGLMSDPDTAGLDPVFWLHHANIDRLWQIWLNRDPSHHNSTKPKFVDGPPLGRPFILPTVNGESRFWKVHETLELKDQPYTYESFYDPVPKAPQEKLAAAAFVAQPTVAAVDEPEVDVELIGANSDTLKLVGRKGDTRVHLDKSGLAKVSRRLAAKSLVAENAAAPKHERIFLNLENIRGQRNAVLIDVYVNLPQGEQPDTHPELHAGSVSLFGVSSASDVNTSHGGSGLSASLEITQVIEVLRQGGDLDLAHLQVSLFPDQNLFDGDDITVGRISIYRQGE</sequence>
<feature type="domain" description="Tyrosinase copper-binding" evidence="3">
    <location>
        <begin position="82"/>
        <end position="99"/>
    </location>
</feature>
<dbReference type="InterPro" id="IPR002227">
    <property type="entry name" value="Tyrosinase_Cu-bd"/>
</dbReference>
<dbReference type="GO" id="GO:0016491">
    <property type="term" value="F:oxidoreductase activity"/>
    <property type="evidence" value="ECO:0007669"/>
    <property type="project" value="InterPro"/>
</dbReference>
<feature type="domain" description="Tyrosinase copper-binding" evidence="4">
    <location>
        <begin position="253"/>
        <end position="264"/>
    </location>
</feature>
<dbReference type="AlphaFoldDB" id="A0A239JU18"/>
<evidence type="ECO:0000313" key="6">
    <source>
        <dbReference type="Proteomes" id="UP000198407"/>
    </source>
</evidence>
<keyword evidence="2" id="KW-0186">Copper</keyword>
<evidence type="ECO:0000259" key="4">
    <source>
        <dbReference type="PROSITE" id="PS00498"/>
    </source>
</evidence>
<protein>
    <submittedName>
        <fullName evidence="5">Tyrosinase</fullName>
    </submittedName>
</protein>
<dbReference type="InterPro" id="IPR057190">
    <property type="entry name" value="DUF7868"/>
</dbReference>